<comment type="caution">
    <text evidence="2">The sequence shown here is derived from an EMBL/GenBank/DDBJ whole genome shotgun (WGS) entry which is preliminary data.</text>
</comment>
<evidence type="ECO:0000256" key="1">
    <source>
        <dbReference type="SAM" id="Phobius"/>
    </source>
</evidence>
<dbReference type="EMBL" id="AOGT01001695">
    <property type="protein sequence ID" value="EMG47156.1"/>
    <property type="molecule type" value="Genomic_DNA"/>
</dbReference>
<feature type="transmembrane region" description="Helical" evidence="1">
    <location>
        <begin position="144"/>
        <end position="164"/>
    </location>
</feature>
<dbReference type="AlphaFoldDB" id="M3ILC0"/>
<dbReference type="HOGENOM" id="CLU_042296_0_0_1"/>
<dbReference type="Pfam" id="PF11309">
    <property type="entry name" value="DUF3112"/>
    <property type="match status" value="1"/>
</dbReference>
<feature type="transmembrane region" description="Helical" evidence="1">
    <location>
        <begin position="318"/>
        <end position="340"/>
    </location>
</feature>
<dbReference type="OrthoDB" id="3357002at2759"/>
<reference evidence="2 3" key="1">
    <citation type="submission" date="2013-02" db="EMBL/GenBank/DDBJ databases">
        <title>Genome sequence of Candida maltosa Xu316, a potential industrial strain for xylitol and ethanol production.</title>
        <authorList>
            <person name="Yu J."/>
            <person name="Wang Q."/>
            <person name="Geng X."/>
            <person name="Bao W."/>
            <person name="He P."/>
            <person name="Cai J."/>
        </authorList>
    </citation>
    <scope>NUCLEOTIDE SEQUENCE [LARGE SCALE GENOMIC DNA]</scope>
    <source>
        <strain evidence="3">Xu316</strain>
    </source>
</reference>
<sequence length="343" mass="38746">MTIDYGGDDPYTGGTGFLKLLFHVYDNPDSGTGIYVLVARCKNLLGDRLPPILIHNAIGKQVNLFGRYPLPSDYAPSILFATLFSIIAVLHLVVFFINFSRGHYFFLNLVWSIIAVVRLISFVLRAAWTLDITKVKVAIAGEVLIVMPAILLISTNLILAQRLFTWRHPVGGSRKLFWIVMMSLYALVGILIAVAALGSAIPFLYFLSTKRLLLYINLNKWISVMVIVYTLTAVALIGLSLWLPTTKDEKLYTYQPWWIESFSPFYFVKKGAAQEAEESFMKRNSNHRHAIRVIAATHHHYKMVKGLSNERGDLKHNVSLMMIIISTILLLLSSLLRSIVVFQ</sequence>
<dbReference type="InterPro" id="IPR021460">
    <property type="entry name" value="DUF3112"/>
</dbReference>
<dbReference type="PANTHER" id="PTHR35184:SF1">
    <property type="entry name" value="INTEGRAL MEMBRANE PROTEIN"/>
    <property type="match status" value="1"/>
</dbReference>
<gene>
    <name evidence="2" type="ORF">G210_2547</name>
</gene>
<keyword evidence="1" id="KW-0812">Transmembrane</keyword>
<keyword evidence="1" id="KW-1133">Transmembrane helix</keyword>
<feature type="transmembrane region" description="Helical" evidence="1">
    <location>
        <begin position="176"/>
        <end position="201"/>
    </location>
</feature>
<dbReference type="PANTHER" id="PTHR35184">
    <property type="entry name" value="YALI0C10208P"/>
    <property type="match status" value="1"/>
</dbReference>
<feature type="non-terminal residue" evidence="2">
    <location>
        <position position="343"/>
    </location>
</feature>
<dbReference type="Proteomes" id="UP000011777">
    <property type="component" value="Unassembled WGS sequence"/>
</dbReference>
<organism evidence="2 3">
    <name type="scientific">Candida maltosa (strain Xu316)</name>
    <name type="common">Yeast</name>
    <dbReference type="NCBI Taxonomy" id="1245528"/>
    <lineage>
        <taxon>Eukaryota</taxon>
        <taxon>Fungi</taxon>
        <taxon>Dikarya</taxon>
        <taxon>Ascomycota</taxon>
        <taxon>Saccharomycotina</taxon>
        <taxon>Pichiomycetes</taxon>
        <taxon>Debaryomycetaceae</taxon>
        <taxon>Candida/Lodderomyces clade</taxon>
        <taxon>Candida</taxon>
    </lineage>
</organism>
<name>M3ILC0_CANMX</name>
<accession>M3ILC0</accession>
<keyword evidence="1" id="KW-0472">Membrane</keyword>
<keyword evidence="3" id="KW-1185">Reference proteome</keyword>
<evidence type="ECO:0000313" key="2">
    <source>
        <dbReference type="EMBL" id="EMG47156.1"/>
    </source>
</evidence>
<dbReference type="OMA" id="WASIMVI"/>
<dbReference type="eggNOG" id="ENOG502S0ZE">
    <property type="taxonomic scope" value="Eukaryota"/>
</dbReference>
<feature type="transmembrane region" description="Helical" evidence="1">
    <location>
        <begin position="104"/>
        <end position="124"/>
    </location>
</feature>
<proteinExistence type="predicted"/>
<feature type="transmembrane region" description="Helical" evidence="1">
    <location>
        <begin position="74"/>
        <end position="97"/>
    </location>
</feature>
<evidence type="ECO:0000313" key="3">
    <source>
        <dbReference type="Proteomes" id="UP000011777"/>
    </source>
</evidence>
<protein>
    <submittedName>
        <fullName evidence="2">Uncharacterized protein</fullName>
    </submittedName>
</protein>
<feature type="transmembrane region" description="Helical" evidence="1">
    <location>
        <begin position="221"/>
        <end position="243"/>
    </location>
</feature>
<dbReference type="STRING" id="1245528.M3ILC0"/>